<organism evidence="3 4">
    <name type="scientific">Weissella oryzae (strain DSM 25784 / JCM 18191 / LMG 30913 / SG25)</name>
    <dbReference type="NCBI Taxonomy" id="1329250"/>
    <lineage>
        <taxon>Bacteria</taxon>
        <taxon>Bacillati</taxon>
        <taxon>Bacillota</taxon>
        <taxon>Bacilli</taxon>
        <taxon>Lactobacillales</taxon>
        <taxon>Lactobacillaceae</taxon>
        <taxon>Weissella</taxon>
    </lineage>
</organism>
<dbReference type="Pfam" id="PF26635">
    <property type="entry name" value="DUF8208"/>
    <property type="match status" value="1"/>
</dbReference>
<feature type="compositionally biased region" description="Polar residues" evidence="1">
    <location>
        <begin position="569"/>
        <end position="602"/>
    </location>
</feature>
<dbReference type="STRING" id="1329250.WOSG25_110310"/>
<dbReference type="EMBL" id="DF820494">
    <property type="protein sequence ID" value="GAK31553.1"/>
    <property type="molecule type" value="Genomic_DNA"/>
</dbReference>
<feature type="compositionally biased region" description="Polar residues" evidence="1">
    <location>
        <begin position="608"/>
        <end position="623"/>
    </location>
</feature>
<gene>
    <name evidence="3" type="ORF">WOSG25_110310</name>
</gene>
<dbReference type="InterPro" id="IPR058066">
    <property type="entry name" value="pXO2-14_N"/>
</dbReference>
<name>A0A069CWE4_WEIOS</name>
<dbReference type="eggNOG" id="ENOG50308FG">
    <property type="taxonomic scope" value="Bacteria"/>
</dbReference>
<feature type="region of interest" description="Disordered" evidence="1">
    <location>
        <begin position="562"/>
        <end position="623"/>
    </location>
</feature>
<evidence type="ECO:0000313" key="3">
    <source>
        <dbReference type="EMBL" id="GAK31553.1"/>
    </source>
</evidence>
<dbReference type="OrthoDB" id="2330132at2"/>
<evidence type="ECO:0000313" key="4">
    <source>
        <dbReference type="Proteomes" id="UP000030643"/>
    </source>
</evidence>
<dbReference type="InterPro" id="IPR058521">
    <property type="entry name" value="DUF8208"/>
</dbReference>
<accession>A0A069CWE4</accession>
<proteinExistence type="predicted"/>
<feature type="domain" description="DUF8208" evidence="2">
    <location>
        <begin position="33"/>
        <end position="408"/>
    </location>
</feature>
<reference evidence="4" key="1">
    <citation type="journal article" date="2014" name="Genome Announc.">
        <title>Draft genome sequence of Weissella oryzae SG25T, isolated from fermented rice grains.</title>
        <authorList>
            <person name="Tanizawa Y."/>
            <person name="Fujisawa T."/>
            <person name="Mochizuki T."/>
            <person name="Kaminuma E."/>
            <person name="Suzuki Y."/>
            <person name="Nakamura Y."/>
            <person name="Tohno M."/>
        </authorList>
    </citation>
    <scope>NUCLEOTIDE SEQUENCE [LARGE SCALE GENOMIC DNA]</scope>
    <source>
        <strain evidence="4">DSM 25784 / JCM 18191 / LMG 30913 / SG25</strain>
    </source>
</reference>
<dbReference type="AlphaFoldDB" id="A0A069CWE4"/>
<dbReference type="RefSeq" id="WP_027699516.1">
    <property type="nucleotide sequence ID" value="NZ_DF820494.1"/>
</dbReference>
<dbReference type="Proteomes" id="UP000030643">
    <property type="component" value="Unassembled WGS sequence"/>
</dbReference>
<dbReference type="NCBIfam" id="NF045890">
    <property type="entry name" value="conj_pls20_p028"/>
    <property type="match status" value="1"/>
</dbReference>
<protein>
    <recommendedName>
        <fullName evidence="2">DUF8208 domain-containing protein</fullName>
    </recommendedName>
</protein>
<feature type="compositionally biased region" description="Low complexity" evidence="1">
    <location>
        <begin position="459"/>
        <end position="475"/>
    </location>
</feature>
<evidence type="ECO:0000259" key="2">
    <source>
        <dbReference type="Pfam" id="PF26635"/>
    </source>
</evidence>
<keyword evidence="4" id="KW-1185">Reference proteome</keyword>
<feature type="region of interest" description="Disordered" evidence="1">
    <location>
        <begin position="447"/>
        <end position="475"/>
    </location>
</feature>
<evidence type="ECO:0000256" key="1">
    <source>
        <dbReference type="SAM" id="MobiDB-lite"/>
    </source>
</evidence>
<sequence length="623" mass="66544">MNFYLADKLIPLPDSGPTHAFYQSWIDYLTPTNHIFITISAWIMHAIALFFYNVADGVQTAWSKAWDLVDFSKIFTSSSKTSGGGVSDKLTSVFSSYDLGHLIWIFLLIGFVVLGVVMAIQMFQFSLTNGQKGKDWPKGLVTSMIVIAILPVGISSMLSIAKGVNGEISKNSNPVVTLWKSNSVDLTKLDDDDFKVKADKLSDYSPILNEKNSDDDAVIKGSIFENTIDDSKKYKDKDVFKKKADSGSGVEDLASGNWATGKTFAETYPVVKTNWMGIILGEIVFVIVGVLSTIEILVRTYRLAYYSLSILYFGFRDIHGKKAVRILQLMEGSITGMAMMPISLILFYAWVQFGFDTIKGMSWWPFTILSIAILFAGYKGLMGGMELIDEFTGTQSGHSNAAQSVLGAAVATKAVLGAGKTAARLVSGGASKLQQIKNGLKKGKETNDKVMAGVGGGNSAPNSGSATGSTSNKSKSQKAAKVLGAAGAVLAGKGNLAESLPSAAIDKVAQGAKNVKTNVSDSINKKVTGIKDSFNEGQQAVQGFGDSHATPHAFSQKNKAMNEKITGKPSASNSEPLNSATPSSQPVGSPNAKSTQSANQFMNEKITSKPTLTVKKSNPNIGK</sequence>